<dbReference type="Gene3D" id="3.30.300.210">
    <property type="entry name" value="Nutrient germinant receptor protein C, domain 3"/>
    <property type="match status" value="1"/>
</dbReference>
<dbReference type="RefSeq" id="WP_209877123.1">
    <property type="nucleotide sequence ID" value="NZ_JAGGLV010000018.1"/>
</dbReference>
<evidence type="ECO:0000259" key="10">
    <source>
        <dbReference type="Pfam" id="PF25198"/>
    </source>
</evidence>
<keyword evidence="12" id="KW-1185">Reference proteome</keyword>
<reference evidence="11 12" key="1">
    <citation type="submission" date="2021-03" db="EMBL/GenBank/DDBJ databases">
        <title>Genomic Encyclopedia of Type Strains, Phase IV (KMG-IV): sequencing the most valuable type-strain genomes for metagenomic binning, comparative biology and taxonomic classification.</title>
        <authorList>
            <person name="Goeker M."/>
        </authorList>
    </citation>
    <scope>NUCLEOTIDE SEQUENCE [LARGE SCALE GENOMIC DNA]</scope>
    <source>
        <strain evidence="11 12">DSM 101953</strain>
    </source>
</reference>
<feature type="domain" description="Spore germination GerAC-like C-terminal" evidence="9">
    <location>
        <begin position="226"/>
        <end position="393"/>
    </location>
</feature>
<organism evidence="11 12">
    <name type="scientific">Paenibacillus silagei</name>
    <dbReference type="NCBI Taxonomy" id="1670801"/>
    <lineage>
        <taxon>Bacteria</taxon>
        <taxon>Bacillati</taxon>
        <taxon>Bacillota</taxon>
        <taxon>Bacilli</taxon>
        <taxon>Bacillales</taxon>
        <taxon>Paenibacillaceae</taxon>
        <taxon>Paenibacillus</taxon>
    </lineage>
</organism>
<keyword evidence="5" id="KW-0472">Membrane</keyword>
<comment type="subcellular location">
    <subcellularLocation>
        <location evidence="1">Membrane</location>
        <topology evidence="1">Lipid-anchor</topology>
    </subcellularLocation>
</comment>
<dbReference type="Pfam" id="PF25198">
    <property type="entry name" value="Spore_GerAC_N"/>
    <property type="match status" value="1"/>
</dbReference>
<feature type="chain" id="PRO_5045795765" evidence="8">
    <location>
        <begin position="23"/>
        <end position="397"/>
    </location>
</feature>
<sequence length="397" mass="44360">MCRRILVVLCSLLILATLTSCWSSKEIEDLALYAGLALDVGEFSATEQELEDKGATYYKKNKITATVQMVPANSVGGTDKQGGSSGSSPPYMNVTGTGDSVLEIFRQYSILRERPIIGHHLKVIVISSELLKQQRINQLMDFVLRDNDIRPSTMVFISQGRAADTMVAKQKNEIPAFHIRDMLRNQKRTSKVLDPVILSKMDANMHSKRSYALQNLVTANGEVEFSGAGVIKGDTGHWVGPLNQEETECLSWLTNGGQSGVIKTYDWSNEPITYELKSMKSKITAKADGGELSFDVKLVTEGRLSETWNVEEYPAATHLPQKAEELFKERLEGMMKSMLHKLQSDYKADVGGFSTRLSIQEPALWNKLEDHWDEVFSRTPIHVTVDLKITDFGSFTQ</sequence>
<evidence type="ECO:0000256" key="5">
    <source>
        <dbReference type="ARBA" id="ARBA00023136"/>
    </source>
</evidence>
<evidence type="ECO:0000256" key="2">
    <source>
        <dbReference type="ARBA" id="ARBA00007886"/>
    </source>
</evidence>
<evidence type="ECO:0000256" key="8">
    <source>
        <dbReference type="SAM" id="SignalP"/>
    </source>
</evidence>
<dbReference type="EMBL" id="JAGGLV010000018">
    <property type="protein sequence ID" value="MBP2114534.1"/>
    <property type="molecule type" value="Genomic_DNA"/>
</dbReference>
<dbReference type="Proteomes" id="UP000773462">
    <property type="component" value="Unassembled WGS sequence"/>
</dbReference>
<evidence type="ECO:0000256" key="1">
    <source>
        <dbReference type="ARBA" id="ARBA00004635"/>
    </source>
</evidence>
<dbReference type="Pfam" id="PF05504">
    <property type="entry name" value="Spore_GerAC"/>
    <property type="match status" value="1"/>
</dbReference>
<dbReference type="NCBIfam" id="TIGR02887">
    <property type="entry name" value="spore_ger_x_C"/>
    <property type="match status" value="1"/>
</dbReference>
<evidence type="ECO:0000313" key="12">
    <source>
        <dbReference type="Proteomes" id="UP000773462"/>
    </source>
</evidence>
<gene>
    <name evidence="11" type="ORF">J2Z70_004703</name>
</gene>
<evidence type="ECO:0000256" key="4">
    <source>
        <dbReference type="ARBA" id="ARBA00022729"/>
    </source>
</evidence>
<name>A0ABS4NYP5_9BACL</name>
<comment type="caution">
    <text evidence="11">The sequence shown here is derived from an EMBL/GenBank/DDBJ whole genome shotgun (WGS) entry which is preliminary data.</text>
</comment>
<dbReference type="InterPro" id="IPR008844">
    <property type="entry name" value="Spore_GerAC-like"/>
</dbReference>
<comment type="similarity">
    <text evidence="2">Belongs to the GerABKC lipoprotein family.</text>
</comment>
<evidence type="ECO:0000313" key="11">
    <source>
        <dbReference type="EMBL" id="MBP2114534.1"/>
    </source>
</evidence>
<dbReference type="InterPro" id="IPR038501">
    <property type="entry name" value="Spore_GerAC_C_sf"/>
</dbReference>
<keyword evidence="3" id="KW-0309">Germination</keyword>
<protein>
    <submittedName>
        <fullName evidence="11">Spore germination protein</fullName>
    </submittedName>
</protein>
<dbReference type="InterPro" id="IPR046953">
    <property type="entry name" value="Spore_GerAC-like_C"/>
</dbReference>
<dbReference type="PANTHER" id="PTHR35789:SF1">
    <property type="entry name" value="SPORE GERMINATION PROTEIN B3"/>
    <property type="match status" value="1"/>
</dbReference>
<evidence type="ECO:0000256" key="6">
    <source>
        <dbReference type="ARBA" id="ARBA00023139"/>
    </source>
</evidence>
<keyword evidence="4 8" id="KW-0732">Signal</keyword>
<dbReference type="PANTHER" id="PTHR35789">
    <property type="entry name" value="SPORE GERMINATION PROTEIN B3"/>
    <property type="match status" value="1"/>
</dbReference>
<feature type="signal peptide" evidence="8">
    <location>
        <begin position="1"/>
        <end position="22"/>
    </location>
</feature>
<dbReference type="PROSITE" id="PS51257">
    <property type="entry name" value="PROKAR_LIPOPROTEIN"/>
    <property type="match status" value="1"/>
</dbReference>
<feature type="domain" description="Spore germination protein N-terminal" evidence="10">
    <location>
        <begin position="24"/>
        <end position="208"/>
    </location>
</feature>
<keyword evidence="7" id="KW-0449">Lipoprotein</keyword>
<evidence type="ECO:0000256" key="3">
    <source>
        <dbReference type="ARBA" id="ARBA00022544"/>
    </source>
</evidence>
<accession>A0ABS4NYP5</accession>
<evidence type="ECO:0000259" key="9">
    <source>
        <dbReference type="Pfam" id="PF05504"/>
    </source>
</evidence>
<proteinExistence type="inferred from homology"/>
<keyword evidence="6" id="KW-0564">Palmitate</keyword>
<dbReference type="InterPro" id="IPR057336">
    <property type="entry name" value="GerAC_N"/>
</dbReference>
<evidence type="ECO:0000256" key="7">
    <source>
        <dbReference type="ARBA" id="ARBA00023288"/>
    </source>
</evidence>